<feature type="compositionally biased region" description="Basic and acidic residues" evidence="1">
    <location>
        <begin position="167"/>
        <end position="195"/>
    </location>
</feature>
<dbReference type="Proteomes" id="UP000368032">
    <property type="component" value="Unassembled WGS sequence"/>
</dbReference>
<gene>
    <name evidence="3" type="ORF">CKJAJONC_01172</name>
</gene>
<dbReference type="Pfam" id="PF10651">
    <property type="entry name" value="BppU_N"/>
    <property type="match status" value="1"/>
</dbReference>
<sequence>MATHELTLNLKKTNIAPPVITVHQGDSAEVLKAAIYDGDKKAALTGCKVHLMAAKPDHTYVEQQFTGISDNVSTVTVDPAVFGVAGLLKVCYVRVRNAAGLDATTENVLVNVLPSASASGEISGPYVDAVEAIIANLEGQLADVSALNAQMQKAEASRASAENQRATNEKARQTAETKRAEAEKKRAAAESDRVTEASQLKMASQAATAAANGAASNADAAANVALQIANSVAQGSAGSSDMAKQKQQIADLYGKLADATDAFIYDDGTVYCPDSKASASGSTITFGSTCTASGTTLNLK</sequence>
<dbReference type="RefSeq" id="WP_152067367.1">
    <property type="nucleotide sequence ID" value="NZ_CABWIF010000002.1"/>
</dbReference>
<dbReference type="EMBL" id="CABWIF010000002">
    <property type="protein sequence ID" value="VWL87662.1"/>
    <property type="molecule type" value="Genomic_DNA"/>
</dbReference>
<feature type="domain" description="BppU N-terminal" evidence="2">
    <location>
        <begin position="4"/>
        <end position="137"/>
    </location>
</feature>
<dbReference type="InterPro" id="IPR018913">
    <property type="entry name" value="BppU_N"/>
</dbReference>
<dbReference type="Gene3D" id="2.60.40.3350">
    <property type="match status" value="1"/>
</dbReference>
<accession>A0A5K1IK54</accession>
<organism evidence="3 4">
    <name type="scientific">Collinsella aerofaciens</name>
    <dbReference type="NCBI Taxonomy" id="74426"/>
    <lineage>
        <taxon>Bacteria</taxon>
        <taxon>Bacillati</taxon>
        <taxon>Actinomycetota</taxon>
        <taxon>Coriobacteriia</taxon>
        <taxon>Coriobacteriales</taxon>
        <taxon>Coriobacteriaceae</taxon>
        <taxon>Collinsella</taxon>
    </lineage>
</organism>
<evidence type="ECO:0000256" key="1">
    <source>
        <dbReference type="SAM" id="MobiDB-lite"/>
    </source>
</evidence>
<reference evidence="3 4" key="1">
    <citation type="submission" date="2019-10" db="EMBL/GenBank/DDBJ databases">
        <authorList>
            <person name="Wolf R A."/>
        </authorList>
    </citation>
    <scope>NUCLEOTIDE SEQUENCE [LARGE SCALE GENOMIC DNA]</scope>
    <source>
        <strain evidence="3">Collinsella_aerofaciens_DSM_13712</strain>
    </source>
</reference>
<protein>
    <recommendedName>
        <fullName evidence="2">BppU N-terminal domain-containing protein</fullName>
    </recommendedName>
</protein>
<evidence type="ECO:0000313" key="4">
    <source>
        <dbReference type="Proteomes" id="UP000368032"/>
    </source>
</evidence>
<name>A0A5K1IK54_9ACTN</name>
<evidence type="ECO:0000259" key="2">
    <source>
        <dbReference type="Pfam" id="PF10651"/>
    </source>
</evidence>
<proteinExistence type="predicted"/>
<dbReference type="AlphaFoldDB" id="A0A5K1IK54"/>
<feature type="region of interest" description="Disordered" evidence="1">
    <location>
        <begin position="155"/>
        <end position="197"/>
    </location>
</feature>
<evidence type="ECO:0000313" key="3">
    <source>
        <dbReference type="EMBL" id="VWL87662.1"/>
    </source>
</evidence>